<dbReference type="Proteomes" id="UP000824115">
    <property type="component" value="Unassembled WGS sequence"/>
</dbReference>
<dbReference type="EMBL" id="DXAW01000123">
    <property type="protein sequence ID" value="HIZ86310.1"/>
    <property type="molecule type" value="Genomic_DNA"/>
</dbReference>
<comment type="caution">
    <text evidence="1">The sequence shown here is derived from an EMBL/GenBank/DDBJ whole genome shotgun (WGS) entry which is preliminary data.</text>
</comment>
<name>A0A9D2GRW4_9BACT</name>
<proteinExistence type="predicted"/>
<accession>A0A9D2GRW4</accession>
<gene>
    <name evidence="1" type="ORF">IAC04_07450</name>
</gene>
<reference evidence="1" key="2">
    <citation type="submission" date="2021-04" db="EMBL/GenBank/DDBJ databases">
        <authorList>
            <person name="Gilroy R."/>
        </authorList>
    </citation>
    <scope>NUCLEOTIDE SEQUENCE</scope>
    <source>
        <strain evidence="1">Gambia16-554</strain>
    </source>
</reference>
<sequence length="111" mass="12959">MNFVLSSQRNGISLCQRREVMGRLIQILRTDSEVIEIYSPKYDREEDSEFEKFLKINGARKEPQLKKFFDAIVSAVDKIREVGAKENLFRPEGRRIKALPLFISPNSKIDR</sequence>
<protein>
    <submittedName>
        <fullName evidence="1">Uncharacterized protein</fullName>
    </submittedName>
</protein>
<evidence type="ECO:0000313" key="2">
    <source>
        <dbReference type="Proteomes" id="UP000824115"/>
    </source>
</evidence>
<reference evidence="1" key="1">
    <citation type="journal article" date="2021" name="PeerJ">
        <title>Extensive microbial diversity within the chicken gut microbiome revealed by metagenomics and culture.</title>
        <authorList>
            <person name="Gilroy R."/>
            <person name="Ravi A."/>
            <person name="Getino M."/>
            <person name="Pursley I."/>
            <person name="Horton D.L."/>
            <person name="Alikhan N.F."/>
            <person name="Baker D."/>
            <person name="Gharbi K."/>
            <person name="Hall N."/>
            <person name="Watson M."/>
            <person name="Adriaenssens E.M."/>
            <person name="Foster-Nyarko E."/>
            <person name="Jarju S."/>
            <person name="Secka A."/>
            <person name="Antonio M."/>
            <person name="Oren A."/>
            <person name="Chaudhuri R.R."/>
            <person name="La Ragione R."/>
            <person name="Hildebrand F."/>
            <person name="Pallen M.J."/>
        </authorList>
    </citation>
    <scope>NUCLEOTIDE SEQUENCE</scope>
    <source>
        <strain evidence="1">Gambia16-554</strain>
    </source>
</reference>
<organism evidence="1 2">
    <name type="scientific">Candidatus Coprenecus stercoravium</name>
    <dbReference type="NCBI Taxonomy" id="2840735"/>
    <lineage>
        <taxon>Bacteria</taxon>
        <taxon>Pseudomonadati</taxon>
        <taxon>Bacteroidota</taxon>
        <taxon>Bacteroidia</taxon>
        <taxon>Bacteroidales</taxon>
        <taxon>Rikenellaceae</taxon>
        <taxon>Rikenellaceae incertae sedis</taxon>
        <taxon>Candidatus Coprenecus</taxon>
    </lineage>
</organism>
<evidence type="ECO:0000313" key="1">
    <source>
        <dbReference type="EMBL" id="HIZ86310.1"/>
    </source>
</evidence>
<dbReference type="AlphaFoldDB" id="A0A9D2GRW4"/>